<accession>A0ABS5TA86</accession>
<evidence type="ECO:0000313" key="2">
    <source>
        <dbReference type="EMBL" id="MBT0767369.1"/>
    </source>
</evidence>
<protein>
    <submittedName>
        <fullName evidence="2">Fic family protein</fullName>
    </submittedName>
</protein>
<keyword evidence="3" id="KW-1185">Reference proteome</keyword>
<dbReference type="SUPFAM" id="SSF140931">
    <property type="entry name" value="Fic-like"/>
    <property type="match status" value="1"/>
</dbReference>
<dbReference type="PROSITE" id="PS51459">
    <property type="entry name" value="FIDO"/>
    <property type="match status" value="1"/>
</dbReference>
<dbReference type="InterPro" id="IPR036597">
    <property type="entry name" value="Fido-like_dom_sf"/>
</dbReference>
<dbReference type="EMBL" id="JAHBAY010000001">
    <property type="protein sequence ID" value="MBT0767369.1"/>
    <property type="molecule type" value="Genomic_DNA"/>
</dbReference>
<evidence type="ECO:0000259" key="1">
    <source>
        <dbReference type="PROSITE" id="PS51459"/>
    </source>
</evidence>
<comment type="caution">
    <text evidence="2">The sequence shown here is derived from an EMBL/GenBank/DDBJ whole genome shotgun (WGS) entry which is preliminary data.</text>
</comment>
<name>A0ABS5TA86_9ACTN</name>
<evidence type="ECO:0000313" key="3">
    <source>
        <dbReference type="Proteomes" id="UP001197247"/>
    </source>
</evidence>
<gene>
    <name evidence="2" type="ORF">KIH74_00450</name>
</gene>
<reference evidence="2 3" key="1">
    <citation type="submission" date="2021-05" db="EMBL/GenBank/DDBJ databases">
        <title>Kineosporia and Streptomyces sp. nov. two new marine actinobacteria isolated from Coral.</title>
        <authorList>
            <person name="Buangrab K."/>
            <person name="Sutthacheep M."/>
            <person name="Yeemin T."/>
            <person name="Harunari E."/>
            <person name="Igarashi Y."/>
            <person name="Kanchanasin P."/>
            <person name="Tanasupawat S."/>
            <person name="Phongsopitanun W."/>
        </authorList>
    </citation>
    <scope>NUCLEOTIDE SEQUENCE [LARGE SCALE GENOMIC DNA]</scope>
    <source>
        <strain evidence="2 3">J2-2</strain>
    </source>
</reference>
<dbReference type="Proteomes" id="UP001197247">
    <property type="component" value="Unassembled WGS sequence"/>
</dbReference>
<proteinExistence type="predicted"/>
<feature type="domain" description="Fido" evidence="1">
    <location>
        <begin position="111"/>
        <end position="256"/>
    </location>
</feature>
<dbReference type="Gene3D" id="1.10.3290.10">
    <property type="entry name" value="Fido-like domain"/>
    <property type="match status" value="1"/>
</dbReference>
<sequence length="286" mass="28873">MTADSALAASLSALENLPGVAAAVQSARTACTEIRWHNALRRRSAEARAEATVRSARNSAALEGARYPVDLVRDAARGASELPDDASGQLTRAAIRVYSEAAQVEKSLAAAPAQALARLHLAAAGGLLPADQVGRPRQDGELPGDGIGEPGTAPAGAALAARLAGIIDLLSAPPSAPALVVASLVHAEILTARPFVAGNGLVARAAAHAVIVGRGLDPMGVVVWEAAHLDAGPDYHRRLLAYTTGQADAVAAWLVHCADAVVKGAGEGRVVCDAVTMGRVVGTSGA</sequence>
<organism evidence="2 3">
    <name type="scientific">Kineosporia corallincola</name>
    <dbReference type="NCBI Taxonomy" id="2835133"/>
    <lineage>
        <taxon>Bacteria</taxon>
        <taxon>Bacillati</taxon>
        <taxon>Actinomycetota</taxon>
        <taxon>Actinomycetes</taxon>
        <taxon>Kineosporiales</taxon>
        <taxon>Kineosporiaceae</taxon>
        <taxon>Kineosporia</taxon>
    </lineage>
</organism>
<dbReference type="RefSeq" id="WP_214153259.1">
    <property type="nucleotide sequence ID" value="NZ_JAHBAY010000001.1"/>
</dbReference>
<dbReference type="InterPro" id="IPR003812">
    <property type="entry name" value="Fido"/>
</dbReference>